<evidence type="ECO:0000313" key="1">
    <source>
        <dbReference type="EMBL" id="CAE7182342.1"/>
    </source>
</evidence>
<sequence>FGILFLFPLNSHNTWPCQLSSIVIRSPAMISSSSRMRITASQASTRTTLTTSNQGIYYGDWNIRIKVEEQRFYIHKYVVEKFSGLQGKIAQVESQGQDSITLPGNPTDFENTFRLLYATSYNPIEHGPSVLASALRLATKFDHRDLRAFAIQNISLEALDRKSSSIPQLTP</sequence>
<organism evidence="1 2">
    <name type="scientific">Rhizoctonia solani</name>
    <dbReference type="NCBI Taxonomy" id="456999"/>
    <lineage>
        <taxon>Eukaryota</taxon>
        <taxon>Fungi</taxon>
        <taxon>Dikarya</taxon>
        <taxon>Basidiomycota</taxon>
        <taxon>Agaricomycotina</taxon>
        <taxon>Agaricomycetes</taxon>
        <taxon>Cantharellales</taxon>
        <taxon>Ceratobasidiaceae</taxon>
        <taxon>Rhizoctonia</taxon>
    </lineage>
</organism>
<evidence type="ECO:0000313" key="2">
    <source>
        <dbReference type="Proteomes" id="UP000663827"/>
    </source>
</evidence>
<reference evidence="1" key="1">
    <citation type="submission" date="2021-01" db="EMBL/GenBank/DDBJ databases">
        <authorList>
            <person name="Kaushik A."/>
        </authorList>
    </citation>
    <scope>NUCLEOTIDE SEQUENCE</scope>
    <source>
        <strain evidence="1">AG5</strain>
    </source>
</reference>
<dbReference type="Proteomes" id="UP000663827">
    <property type="component" value="Unassembled WGS sequence"/>
</dbReference>
<proteinExistence type="predicted"/>
<dbReference type="EMBL" id="CAJNJQ010002675">
    <property type="protein sequence ID" value="CAE7182342.1"/>
    <property type="molecule type" value="Genomic_DNA"/>
</dbReference>
<accession>A0A8H3E1H1</accession>
<dbReference type="AlphaFoldDB" id="A0A8H3E1H1"/>
<name>A0A8H3E1H1_9AGAM</name>
<feature type="non-terminal residue" evidence="1">
    <location>
        <position position="1"/>
    </location>
</feature>
<comment type="caution">
    <text evidence="1">The sequence shown here is derived from an EMBL/GenBank/DDBJ whole genome shotgun (WGS) entry which is preliminary data.</text>
</comment>
<protein>
    <recommendedName>
        <fullName evidence="3">BTB domain-containing protein</fullName>
    </recommendedName>
</protein>
<gene>
    <name evidence="1" type="ORF">RDB_LOCUS118193</name>
</gene>
<evidence type="ECO:0008006" key="3">
    <source>
        <dbReference type="Google" id="ProtNLM"/>
    </source>
</evidence>